<feature type="region of interest" description="Disordered" evidence="2">
    <location>
        <begin position="626"/>
        <end position="645"/>
    </location>
</feature>
<dbReference type="InParanoid" id="A0A671W5U3"/>
<dbReference type="Proteomes" id="UP000472265">
    <property type="component" value="Chromosome 1"/>
</dbReference>
<evidence type="ECO:0000313" key="5">
    <source>
        <dbReference type="Ensembl" id="ENSSAUP00010034275.1"/>
    </source>
</evidence>
<reference evidence="5" key="2">
    <citation type="submission" date="2025-08" db="UniProtKB">
        <authorList>
            <consortium name="Ensembl"/>
        </authorList>
    </citation>
    <scope>IDENTIFICATION</scope>
</reference>
<feature type="domain" description="Interleukin-2 receptor subunit beta N-terminal" evidence="4">
    <location>
        <begin position="33"/>
        <end position="122"/>
    </location>
</feature>
<keyword evidence="3" id="KW-0732">Signal</keyword>
<reference evidence="5" key="3">
    <citation type="submission" date="2025-09" db="UniProtKB">
        <authorList>
            <consortium name="Ensembl"/>
        </authorList>
    </citation>
    <scope>IDENTIFICATION</scope>
</reference>
<dbReference type="Ensembl" id="ENSSAUT00010036110.1">
    <property type="protein sequence ID" value="ENSSAUP00010034275.1"/>
    <property type="gene ID" value="ENSSAUG00010014531.1"/>
</dbReference>
<evidence type="ECO:0000256" key="3">
    <source>
        <dbReference type="SAM" id="SignalP"/>
    </source>
</evidence>
<proteinExistence type="predicted"/>
<feature type="signal peptide" evidence="3">
    <location>
        <begin position="1"/>
        <end position="23"/>
    </location>
</feature>
<protein>
    <recommendedName>
        <fullName evidence="4">Interleukin-2 receptor subunit beta N-terminal domain-containing protein</fullName>
    </recommendedName>
</protein>
<evidence type="ECO:0000259" key="4">
    <source>
        <dbReference type="Pfam" id="PF18707"/>
    </source>
</evidence>
<dbReference type="InterPro" id="IPR040951">
    <property type="entry name" value="IL2RB_N1"/>
</dbReference>
<dbReference type="InterPro" id="IPR003531">
    <property type="entry name" value="Hempt_rcpt_S_F1_CS"/>
</dbReference>
<feature type="compositionally biased region" description="Polar residues" evidence="2">
    <location>
        <begin position="534"/>
        <end position="551"/>
    </location>
</feature>
<dbReference type="Gene3D" id="2.60.40.10">
    <property type="entry name" value="Immunoglobulins"/>
    <property type="match status" value="2"/>
</dbReference>
<dbReference type="InterPro" id="IPR013783">
    <property type="entry name" value="Ig-like_fold"/>
</dbReference>
<dbReference type="OMA" id="HKHERIS"/>
<reference evidence="5" key="1">
    <citation type="submission" date="2021-04" db="EMBL/GenBank/DDBJ databases">
        <authorList>
            <consortium name="Wellcome Sanger Institute Data Sharing"/>
        </authorList>
    </citation>
    <scope>NUCLEOTIDE SEQUENCE [LARGE SCALE GENOMIC DNA]</scope>
</reference>
<gene>
    <name evidence="5" type="primary">LOC115586004</name>
</gene>
<dbReference type="AlphaFoldDB" id="A0A671W5U3"/>
<sequence>MEGIKKTLHLFLLLALPLHSSQLSGCPTLPIEGLTCYNDYSKVITCSWNSTFASDHQDTECRIDAKRVTPGVDYRYGSSCKLEPVDVSTPTLRKCSMVFGKKDMFMSFDELSINLTCHPVEKSLDFLYWPICHIKLDPPPKLFIDNATFSWSPQLIKRRFRDYRCELQWKEADKSWSDPSVKTIPQSCKWTCSDLKLCNCTTDMREPEQVMRGARYQARVRVRSNDDAKYLSTWSEWSETTSWVSTFGRAKPTAPPSDVVRCVFGALGSLAAVALLLVLFKTDKSSWVYMLKKRITVQIPKPQNSFLKDLNSKSWSGPYFDIEIMDSFLKPVDIVSVEVSSAVDAVLPNSPEAALQEKMRVESSYESTSSSFSNPSYSQLSPPLAHVSLLTAGNLKPCNADSPYGPVSSQGEGRKAEEDKDDESREEVRKLLSEGNSNKEPMPVISDYEKVEKPQMERFRLQSLDSGVCSGEEVSQESLEVDSINVSDEDPEGKEEETQGEDRKEVDFQKLLKGIGGVFDKGSIQVCSGYEQVQRPQGDSPELNSLDSVISSGDEEQASQEESLEDAVQPAESTSLLFSPPLHSSALACALPSFTPLPLNFSAAALSPDLGPLPIQMLGRMALLSTSGPVEPSGDGYMPVRQEQN</sequence>
<dbReference type="PANTHER" id="PTHR23037">
    <property type="entry name" value="CYTOKINE RECEPTOR"/>
    <property type="match status" value="1"/>
</dbReference>
<name>A0A671W5U3_SPAAU</name>
<evidence type="ECO:0000256" key="2">
    <source>
        <dbReference type="SAM" id="MobiDB-lite"/>
    </source>
</evidence>
<feature type="compositionally biased region" description="Basic and acidic residues" evidence="2">
    <location>
        <begin position="412"/>
        <end position="432"/>
    </location>
</feature>
<accession>A0A671W5U3</accession>
<feature type="region of interest" description="Disordered" evidence="2">
    <location>
        <begin position="530"/>
        <end position="577"/>
    </location>
</feature>
<dbReference type="PROSITE" id="PS01355">
    <property type="entry name" value="HEMATOPO_REC_S_F1"/>
    <property type="match status" value="1"/>
</dbReference>
<feature type="compositionally biased region" description="Acidic residues" evidence="2">
    <location>
        <begin position="553"/>
        <end position="565"/>
    </location>
</feature>
<dbReference type="GO" id="GO:0009897">
    <property type="term" value="C:external side of plasma membrane"/>
    <property type="evidence" value="ECO:0007669"/>
    <property type="project" value="TreeGrafter"/>
</dbReference>
<feature type="chain" id="PRO_5025471698" description="Interleukin-2 receptor subunit beta N-terminal domain-containing protein" evidence="3">
    <location>
        <begin position="24"/>
        <end position="645"/>
    </location>
</feature>
<feature type="region of interest" description="Disordered" evidence="2">
    <location>
        <begin position="462"/>
        <end position="505"/>
    </location>
</feature>
<dbReference type="GO" id="GO:0016064">
    <property type="term" value="P:immunoglobulin mediated immune response"/>
    <property type="evidence" value="ECO:0007669"/>
    <property type="project" value="TreeGrafter"/>
</dbReference>
<evidence type="ECO:0000256" key="1">
    <source>
        <dbReference type="ARBA" id="ARBA00023157"/>
    </source>
</evidence>
<evidence type="ECO:0000313" key="6">
    <source>
        <dbReference type="Proteomes" id="UP000472265"/>
    </source>
</evidence>
<keyword evidence="6" id="KW-1185">Reference proteome</keyword>
<dbReference type="Pfam" id="PF18707">
    <property type="entry name" value="IL2RB_N1"/>
    <property type="match status" value="1"/>
</dbReference>
<organism evidence="5 6">
    <name type="scientific">Sparus aurata</name>
    <name type="common">Gilthead sea bream</name>
    <dbReference type="NCBI Taxonomy" id="8175"/>
    <lineage>
        <taxon>Eukaryota</taxon>
        <taxon>Metazoa</taxon>
        <taxon>Chordata</taxon>
        <taxon>Craniata</taxon>
        <taxon>Vertebrata</taxon>
        <taxon>Euteleostomi</taxon>
        <taxon>Actinopterygii</taxon>
        <taxon>Neopterygii</taxon>
        <taxon>Teleostei</taxon>
        <taxon>Neoteleostei</taxon>
        <taxon>Acanthomorphata</taxon>
        <taxon>Eupercaria</taxon>
        <taxon>Spariformes</taxon>
        <taxon>Sparidae</taxon>
        <taxon>Sparus</taxon>
    </lineage>
</organism>
<dbReference type="GeneTree" id="ENSGT00900000142364"/>
<keyword evidence="1" id="KW-1015">Disulfide bond</keyword>
<dbReference type="PANTHER" id="PTHR23037:SF22">
    <property type="entry name" value="CYTOKINE RECEPTOR COMMON SUBUNIT BETA"/>
    <property type="match status" value="1"/>
</dbReference>
<feature type="region of interest" description="Disordered" evidence="2">
    <location>
        <begin position="400"/>
        <end position="445"/>
    </location>
</feature>
<dbReference type="GO" id="GO:0004896">
    <property type="term" value="F:cytokine receptor activity"/>
    <property type="evidence" value="ECO:0007669"/>
    <property type="project" value="InterPro"/>
</dbReference>
<feature type="compositionally biased region" description="Basic and acidic residues" evidence="2">
    <location>
        <begin position="496"/>
        <end position="505"/>
    </location>
</feature>